<reference evidence="5" key="4">
    <citation type="submission" date="2023-08" db="EMBL/GenBank/DDBJ databases">
        <authorList>
            <person name="Guima S.E.S."/>
            <person name="Martins L.F."/>
            <person name="Silva A.M."/>
            <person name="Setubal J.C."/>
        </authorList>
    </citation>
    <scope>NUCLEOTIDE SEQUENCE</scope>
    <source>
        <strain evidence="5">ZC4RG45</strain>
    </source>
</reference>
<comment type="caution">
    <text evidence="6">The sequence shown here is derived from an EMBL/GenBank/DDBJ whole genome shotgun (WGS) entry which is preliminary data.</text>
</comment>
<proteinExistence type="predicted"/>
<evidence type="ECO:0000259" key="4">
    <source>
        <dbReference type="Pfam" id="PF13579"/>
    </source>
</evidence>
<reference evidence="5" key="2">
    <citation type="submission" date="2018-05" db="EMBL/GenBank/DDBJ databases">
        <authorList>
            <person name="Moura L."/>
            <person name="Setubal J.C."/>
        </authorList>
    </citation>
    <scope>NUCLEOTIDE SEQUENCE</scope>
    <source>
        <strain evidence="5">ZC4RG45</strain>
    </source>
</reference>
<dbReference type="GO" id="GO:0016757">
    <property type="term" value="F:glycosyltransferase activity"/>
    <property type="evidence" value="ECO:0007669"/>
    <property type="project" value="UniProtKB-KW"/>
</dbReference>
<evidence type="ECO:0000313" key="7">
    <source>
        <dbReference type="Proteomes" id="UP000249324"/>
    </source>
</evidence>
<reference evidence="6" key="1">
    <citation type="submission" date="2018-05" db="EMBL/GenBank/DDBJ databases">
        <authorList>
            <person name="Lanie J.A."/>
            <person name="Ng W.-L."/>
            <person name="Kazmierczak K.M."/>
            <person name="Andrzejewski T.M."/>
            <person name="Davidsen T.M."/>
            <person name="Wayne K.J."/>
            <person name="Tettelin H."/>
            <person name="Glass J.I."/>
            <person name="Rusch D."/>
            <person name="Podicherti R."/>
            <person name="Tsui H.-C.T."/>
            <person name="Winkler M.E."/>
        </authorList>
    </citation>
    <scope>NUCLEOTIDE SEQUENCE</scope>
    <source>
        <strain evidence="6">ZC4RG45</strain>
    </source>
</reference>
<gene>
    <name evidence="5" type="ORF">DIU77_004100</name>
    <name evidence="6" type="ORF">DIU77_12985</name>
</gene>
<dbReference type="CDD" id="cd03794">
    <property type="entry name" value="GT4_WbuB-like"/>
    <property type="match status" value="1"/>
</dbReference>
<accession>A0A2W4J7A3</accession>
<evidence type="ECO:0000256" key="2">
    <source>
        <dbReference type="ARBA" id="ARBA00022679"/>
    </source>
</evidence>
<dbReference type="PANTHER" id="PTHR45947">
    <property type="entry name" value="SULFOQUINOVOSYL TRANSFERASE SQD2"/>
    <property type="match status" value="1"/>
</dbReference>
<evidence type="ECO:0000313" key="5">
    <source>
        <dbReference type="EMBL" id="MFO7191406.1"/>
    </source>
</evidence>
<dbReference type="InterPro" id="IPR050194">
    <property type="entry name" value="Glycosyltransferase_grp1"/>
</dbReference>
<protein>
    <submittedName>
        <fullName evidence="6">Glycosyltransferase WbuB</fullName>
    </submittedName>
    <submittedName>
        <fullName evidence="5">Glycosyltransferase family 4 protein</fullName>
    </submittedName>
</protein>
<evidence type="ECO:0000313" key="6">
    <source>
        <dbReference type="EMBL" id="PZM95080.1"/>
    </source>
</evidence>
<feature type="region of interest" description="Disordered" evidence="3">
    <location>
        <begin position="107"/>
        <end position="126"/>
    </location>
</feature>
<dbReference type="Pfam" id="PF13692">
    <property type="entry name" value="Glyco_trans_1_4"/>
    <property type="match status" value="1"/>
</dbReference>
<dbReference type="EMBL" id="QGUI01000513">
    <property type="protein sequence ID" value="PZM95080.1"/>
    <property type="molecule type" value="Genomic_DNA"/>
</dbReference>
<dbReference type="Proteomes" id="UP000249324">
    <property type="component" value="Unassembled WGS sequence"/>
</dbReference>
<dbReference type="InterPro" id="IPR028098">
    <property type="entry name" value="Glyco_trans_4-like_N"/>
</dbReference>
<reference evidence="5 7" key="3">
    <citation type="journal article" date="2021" name="BMC Genomics">
        <title>Genome-resolved metagenome and metatranscriptome analyses of thermophilic composting reveal key bacterial players and their metabolic interactions.</title>
        <authorList>
            <person name="Braga L.P.P."/>
            <person name="Pereira R.V."/>
            <person name="Martins L.F."/>
            <person name="Moura L.M.S."/>
            <person name="Sanchez F.B."/>
            <person name="Patane J.S.L."/>
            <person name="da Silva A.M."/>
            <person name="Setubal J.C."/>
        </authorList>
    </citation>
    <scope>NUCLEOTIDE SEQUENCE [LARGE SCALE GENOMIC DNA]</scope>
    <source>
        <strain evidence="5">ZC4RG45</strain>
    </source>
</reference>
<keyword evidence="2 6" id="KW-0808">Transferase</keyword>
<dbReference type="GO" id="GO:1901137">
    <property type="term" value="P:carbohydrate derivative biosynthetic process"/>
    <property type="evidence" value="ECO:0007669"/>
    <property type="project" value="UniProtKB-ARBA"/>
</dbReference>
<organism evidence="6">
    <name type="scientific">Thermocrispum agreste</name>
    <dbReference type="NCBI Taxonomy" id="37925"/>
    <lineage>
        <taxon>Bacteria</taxon>
        <taxon>Bacillati</taxon>
        <taxon>Actinomycetota</taxon>
        <taxon>Actinomycetes</taxon>
        <taxon>Pseudonocardiales</taxon>
        <taxon>Pseudonocardiaceae</taxon>
        <taxon>Thermocrispum</taxon>
    </lineage>
</organism>
<dbReference type="Pfam" id="PF13579">
    <property type="entry name" value="Glyco_trans_4_4"/>
    <property type="match status" value="1"/>
</dbReference>
<dbReference type="AlphaFoldDB" id="A0A2W4J7A3"/>
<evidence type="ECO:0000256" key="3">
    <source>
        <dbReference type="SAM" id="MobiDB-lite"/>
    </source>
</evidence>
<dbReference type="EMBL" id="QGUI02000028">
    <property type="protein sequence ID" value="MFO7191406.1"/>
    <property type="molecule type" value="Genomic_DNA"/>
</dbReference>
<keyword evidence="1" id="KW-0328">Glycosyltransferase</keyword>
<sequence>MSPLPPGLRARLAAVRDRARSPRRPGPRASTGQLARLKRLTMQRRYAEAAEFAQRHLTDFPHDEAWLRQAVSTLGKAGALTGQRDAARLLGAIDPAMAAKAAQLDGRLRETSPSWRPTVPGDPEPLRPAAENKVLHLLKISLPYRQSGYSVRSKYTVEGQLAAGLQPVVVTALGFPRQIGVTDAAAEETIGGVRYLRLDPGADYDFDKPADEYLQDYTEAAAEVVRAEAPAVIHVHSGHRGFEAALVGLALGRHFGIPVVYEVRGFFESLWTSDTRWAESSEIYRRRRDTENRCMAEADAVVTLSESMRDEIVQRGIDAESVHVVPNGVDVDAFQPRDRSAELVAHLGLEGKFTFGYVSNLDHYREGQELLIDAAVELRRRGVPATALIVGDGRRRGELEQLAQRRQAGDAVIFTGRVPHDRVLDYYALLDVFVIPRVDERAARLVTPLKPFEAMAAGIPLVTSDLPALREITGDGRRGRYFRAGDAGGLADVLAGLHADPAERSAMAQRARDWVVAERQWSANGRRYAELYASLRRS</sequence>
<evidence type="ECO:0000256" key="1">
    <source>
        <dbReference type="ARBA" id="ARBA00022676"/>
    </source>
</evidence>
<dbReference type="Gene3D" id="3.40.50.2000">
    <property type="entry name" value="Glycogen Phosphorylase B"/>
    <property type="match status" value="2"/>
</dbReference>
<dbReference type="STRING" id="1111738.GCA_000427905_01981"/>
<dbReference type="SUPFAM" id="SSF53756">
    <property type="entry name" value="UDP-Glycosyltransferase/glycogen phosphorylase"/>
    <property type="match status" value="1"/>
</dbReference>
<dbReference type="PANTHER" id="PTHR45947:SF3">
    <property type="entry name" value="SULFOQUINOVOSYL TRANSFERASE SQD2"/>
    <property type="match status" value="1"/>
</dbReference>
<feature type="domain" description="Glycosyltransferase subfamily 4-like N-terminal" evidence="4">
    <location>
        <begin position="148"/>
        <end position="328"/>
    </location>
</feature>
<name>A0A2W4J7A3_9PSEU</name>